<name>A0A075MSP5_9ARCH</name>
<accession>A0A075MSP5</accession>
<dbReference type="HOGENOM" id="CLU_2695902_0_0_2"/>
<feature type="compositionally biased region" description="Acidic residues" evidence="1">
    <location>
        <begin position="54"/>
        <end position="80"/>
    </location>
</feature>
<evidence type="ECO:0000313" key="2">
    <source>
        <dbReference type="EMBL" id="AIF83802.1"/>
    </source>
</evidence>
<dbReference type="STRING" id="1459636.NTE_01741"/>
<evidence type="ECO:0000313" key="3">
    <source>
        <dbReference type="Proteomes" id="UP000028194"/>
    </source>
</evidence>
<evidence type="ECO:0000256" key="1">
    <source>
        <dbReference type="SAM" id="MobiDB-lite"/>
    </source>
</evidence>
<feature type="region of interest" description="Disordered" evidence="1">
    <location>
        <begin position="42"/>
        <end position="80"/>
    </location>
</feature>
<organism evidence="2 3">
    <name type="scientific">Candidatus Nitrososphaera evergladensis SR1</name>
    <dbReference type="NCBI Taxonomy" id="1459636"/>
    <lineage>
        <taxon>Archaea</taxon>
        <taxon>Nitrososphaerota</taxon>
        <taxon>Nitrososphaeria</taxon>
        <taxon>Nitrososphaerales</taxon>
        <taxon>Nitrososphaeraceae</taxon>
        <taxon>Nitrososphaera</taxon>
    </lineage>
</organism>
<sequence>MQRRSKPVAKKAKKARKDEEQITVLLREILAELRRLNTNLERRQQTAAASAEPAEIEDAIDMEDDDENGDSGSEELEYFE</sequence>
<keyword evidence="3" id="KW-1185">Reference proteome</keyword>
<proteinExistence type="predicted"/>
<reference evidence="2 3" key="1">
    <citation type="journal article" date="2014" name="PLoS ONE">
        <title>Genome Sequence of Candidatus Nitrososphaera evergladensis from Group I.1b Enriched from Everglades Soil Reveals Novel Genomic Features of the Ammonia-Oxidizing Archaea.</title>
        <authorList>
            <person name="Zhalnina K.V."/>
            <person name="Dias R."/>
            <person name="Leonard M.T."/>
            <person name="Dorr de Quadros P."/>
            <person name="Camargo F.A."/>
            <person name="Drew J.C."/>
            <person name="Farmerie W.G."/>
            <person name="Daroub S.H."/>
            <person name="Triplett E.W."/>
        </authorList>
    </citation>
    <scope>NUCLEOTIDE SEQUENCE [LARGE SCALE GENOMIC DNA]</scope>
    <source>
        <strain evidence="2 3">SR1</strain>
    </source>
</reference>
<dbReference type="AlphaFoldDB" id="A0A075MSP5"/>
<dbReference type="GeneID" id="41597511"/>
<dbReference type="Proteomes" id="UP000028194">
    <property type="component" value="Chromosome"/>
</dbReference>
<dbReference type="RefSeq" id="WP_148700504.1">
    <property type="nucleotide sequence ID" value="NZ_CP007174.1"/>
</dbReference>
<gene>
    <name evidence="2" type="ORF">NTE_01741</name>
</gene>
<protein>
    <submittedName>
        <fullName evidence="2">Uncharacterized protein</fullName>
    </submittedName>
</protein>
<dbReference type="KEGG" id="nev:NTE_01741"/>
<dbReference type="EMBL" id="CP007174">
    <property type="protein sequence ID" value="AIF83802.1"/>
    <property type="molecule type" value="Genomic_DNA"/>
</dbReference>